<evidence type="ECO:0000256" key="10">
    <source>
        <dbReference type="SAM" id="MobiDB-lite"/>
    </source>
</evidence>
<feature type="chain" id="PRO_5021821459" description="CFEM domain-containing protein" evidence="11">
    <location>
        <begin position="17"/>
        <end position="222"/>
    </location>
</feature>
<keyword evidence="9" id="KW-0479">Metal-binding</keyword>
<feature type="region of interest" description="Disordered" evidence="10">
    <location>
        <begin position="97"/>
        <end position="117"/>
    </location>
</feature>
<reference evidence="13 14" key="1">
    <citation type="submission" date="2018-05" db="EMBL/GenBank/DDBJ databases">
        <title>Genome sequencing and assembly of the regulated plant pathogen Lachnellula willkommii and related sister species for the development of diagnostic species identification markers.</title>
        <authorList>
            <person name="Giroux E."/>
            <person name="Bilodeau G."/>
        </authorList>
    </citation>
    <scope>NUCLEOTIDE SEQUENCE [LARGE SCALE GENOMIC DNA]</scope>
    <source>
        <strain evidence="13 14">CBS 172.35</strain>
    </source>
</reference>
<dbReference type="GO" id="GO:0005576">
    <property type="term" value="C:extracellular region"/>
    <property type="evidence" value="ECO:0007669"/>
    <property type="project" value="UniProtKB-SubCell"/>
</dbReference>
<feature type="disulfide bond" evidence="9">
    <location>
        <begin position="39"/>
        <end position="46"/>
    </location>
</feature>
<proteinExistence type="inferred from homology"/>
<evidence type="ECO:0000256" key="7">
    <source>
        <dbReference type="ARBA" id="ARBA00023157"/>
    </source>
</evidence>
<dbReference type="PROSITE" id="PS52012">
    <property type="entry name" value="CFEM"/>
    <property type="match status" value="1"/>
</dbReference>
<feature type="signal peptide" evidence="11">
    <location>
        <begin position="1"/>
        <end position="16"/>
    </location>
</feature>
<comment type="similarity">
    <text evidence="3">Belongs to the RBT5 family.</text>
</comment>
<name>A0A559MD01_9HELO</name>
<feature type="compositionally biased region" description="Low complexity" evidence="10">
    <location>
        <begin position="186"/>
        <end position="200"/>
    </location>
</feature>
<dbReference type="InterPro" id="IPR008427">
    <property type="entry name" value="Extracellular_membr_CFEM_dom"/>
</dbReference>
<evidence type="ECO:0000313" key="14">
    <source>
        <dbReference type="Proteomes" id="UP000315522"/>
    </source>
</evidence>
<dbReference type="EMBL" id="QGML01000727">
    <property type="protein sequence ID" value="TVY90840.1"/>
    <property type="molecule type" value="Genomic_DNA"/>
</dbReference>
<organism evidence="13 14">
    <name type="scientific">Lachnellula willkommii</name>
    <dbReference type="NCBI Taxonomy" id="215461"/>
    <lineage>
        <taxon>Eukaryota</taxon>
        <taxon>Fungi</taxon>
        <taxon>Dikarya</taxon>
        <taxon>Ascomycota</taxon>
        <taxon>Pezizomycotina</taxon>
        <taxon>Leotiomycetes</taxon>
        <taxon>Helotiales</taxon>
        <taxon>Lachnaceae</taxon>
        <taxon>Lachnellula</taxon>
    </lineage>
</organism>
<evidence type="ECO:0000256" key="11">
    <source>
        <dbReference type="SAM" id="SignalP"/>
    </source>
</evidence>
<accession>A0A559MD01</accession>
<keyword evidence="5" id="KW-0325">Glycoprotein</keyword>
<dbReference type="Proteomes" id="UP000315522">
    <property type="component" value="Unassembled WGS sequence"/>
</dbReference>
<evidence type="ECO:0000256" key="8">
    <source>
        <dbReference type="ARBA" id="ARBA00023288"/>
    </source>
</evidence>
<evidence type="ECO:0000259" key="12">
    <source>
        <dbReference type="PROSITE" id="PS52012"/>
    </source>
</evidence>
<feature type="binding site" description="axial binding residue" evidence="9">
    <location>
        <position position="43"/>
    </location>
    <ligand>
        <name>heme</name>
        <dbReference type="ChEBI" id="CHEBI:30413"/>
    </ligand>
    <ligandPart>
        <name>Fe</name>
        <dbReference type="ChEBI" id="CHEBI:18248"/>
    </ligandPart>
</feature>
<keyword evidence="8" id="KW-0449">Lipoprotein</keyword>
<keyword evidence="9" id="KW-0349">Heme</keyword>
<dbReference type="AlphaFoldDB" id="A0A559MD01"/>
<evidence type="ECO:0000256" key="6">
    <source>
        <dbReference type="ARBA" id="ARBA00022729"/>
    </source>
</evidence>
<feature type="region of interest" description="Disordered" evidence="10">
    <location>
        <begin position="154"/>
        <end position="200"/>
    </location>
</feature>
<keyword evidence="14" id="KW-1185">Reference proteome</keyword>
<evidence type="ECO:0000256" key="5">
    <source>
        <dbReference type="ARBA" id="ARBA00022622"/>
    </source>
</evidence>
<dbReference type="SMART" id="SM00747">
    <property type="entry name" value="CFEM"/>
    <property type="match status" value="1"/>
</dbReference>
<keyword evidence="4" id="KW-0964">Secreted</keyword>
<evidence type="ECO:0000256" key="1">
    <source>
        <dbReference type="ARBA" id="ARBA00004589"/>
    </source>
</evidence>
<dbReference type="GO" id="GO:0098552">
    <property type="term" value="C:side of membrane"/>
    <property type="evidence" value="ECO:0007669"/>
    <property type="project" value="UniProtKB-KW"/>
</dbReference>
<gene>
    <name evidence="13" type="ORF">LAWI1_G001654</name>
</gene>
<evidence type="ECO:0000256" key="4">
    <source>
        <dbReference type="ARBA" id="ARBA00022525"/>
    </source>
</evidence>
<evidence type="ECO:0000256" key="3">
    <source>
        <dbReference type="ARBA" id="ARBA00010031"/>
    </source>
</evidence>
<comment type="subcellular location">
    <subcellularLocation>
        <location evidence="1">Membrane</location>
        <topology evidence="1">Lipid-anchor</topology>
        <topology evidence="1">GPI-anchor</topology>
    </subcellularLocation>
    <subcellularLocation>
        <location evidence="2">Secreted</location>
    </subcellularLocation>
</comment>
<dbReference type="GO" id="GO:0046872">
    <property type="term" value="F:metal ion binding"/>
    <property type="evidence" value="ECO:0007669"/>
    <property type="project" value="UniProtKB-UniRule"/>
</dbReference>
<keyword evidence="9" id="KW-0408">Iron</keyword>
<keyword evidence="5" id="KW-0472">Membrane</keyword>
<keyword evidence="7 9" id="KW-1015">Disulfide bond</keyword>
<sequence length="222" mass="21588">MKTTLLVLAATGLASAQVFNGEPQCALPCLQSAIASAGCGPDDYICQCISAREKIQDLVTPCLISACNGSEVAVAASVGLGLCSGFSASLAAGTGTAASTPASTPASTTAPTLTTIDPSPTDILSRFSVYTSNGTTEIFILPTTNSTAIETGNTTLSTTAKPSGSSGITTTKLISSTATGESGTRTKSSSAAATSKSAGGAPTVLAGARGIVGVVAAMLAAL</sequence>
<evidence type="ECO:0000313" key="13">
    <source>
        <dbReference type="EMBL" id="TVY90840.1"/>
    </source>
</evidence>
<keyword evidence="6 11" id="KW-0732">Signal</keyword>
<protein>
    <recommendedName>
        <fullName evidence="12">CFEM domain-containing protein</fullName>
    </recommendedName>
</protein>
<evidence type="ECO:0000256" key="2">
    <source>
        <dbReference type="ARBA" id="ARBA00004613"/>
    </source>
</evidence>
<keyword evidence="5" id="KW-0336">GPI-anchor</keyword>
<comment type="caution">
    <text evidence="13">The sequence shown here is derived from an EMBL/GenBank/DDBJ whole genome shotgun (WGS) entry which is preliminary data.</text>
</comment>
<feature type="domain" description="CFEM" evidence="12">
    <location>
        <begin position="1"/>
        <end position="109"/>
    </location>
</feature>
<evidence type="ECO:0000256" key="9">
    <source>
        <dbReference type="PROSITE-ProRule" id="PRU01356"/>
    </source>
</evidence>
<comment type="caution">
    <text evidence="9">Lacks conserved residue(s) required for the propagation of feature annotation.</text>
</comment>
<dbReference type="Pfam" id="PF05730">
    <property type="entry name" value="CFEM"/>
    <property type="match status" value="1"/>
</dbReference>
<feature type="compositionally biased region" description="Polar residues" evidence="10">
    <location>
        <begin position="154"/>
        <end position="185"/>
    </location>
</feature>
<feature type="compositionally biased region" description="Low complexity" evidence="10">
    <location>
        <begin position="97"/>
        <end position="115"/>
    </location>
</feature>